<feature type="region of interest" description="Disordered" evidence="1">
    <location>
        <begin position="114"/>
        <end position="180"/>
    </location>
</feature>
<accession>A0ABY5IL24</accession>
<feature type="compositionally biased region" description="Acidic residues" evidence="1">
    <location>
        <begin position="152"/>
        <end position="170"/>
    </location>
</feature>
<reference evidence="2" key="1">
    <citation type="submission" date="2020-03" db="EMBL/GenBank/DDBJ databases">
        <title>Five strains of Vibrio campbellii isolated from Mariana Trench.</title>
        <authorList>
            <person name="Liang J."/>
            <person name="Zhang X.-H."/>
        </authorList>
    </citation>
    <scope>NUCLEOTIDE SEQUENCE</scope>
    <source>
        <strain evidence="2">LJC013</strain>
        <plasmid evidence="2">unnamed1</plasmid>
    </source>
</reference>
<feature type="compositionally biased region" description="Basic and acidic residues" evidence="1">
    <location>
        <begin position="171"/>
        <end position="180"/>
    </location>
</feature>
<organism evidence="2 3">
    <name type="scientific">Vibrio campbellii</name>
    <dbReference type="NCBI Taxonomy" id="680"/>
    <lineage>
        <taxon>Bacteria</taxon>
        <taxon>Pseudomonadati</taxon>
        <taxon>Pseudomonadota</taxon>
        <taxon>Gammaproteobacteria</taxon>
        <taxon>Vibrionales</taxon>
        <taxon>Vibrionaceae</taxon>
        <taxon>Vibrio</taxon>
    </lineage>
</organism>
<keyword evidence="2" id="KW-0614">Plasmid</keyword>
<feature type="compositionally biased region" description="Polar residues" evidence="1">
    <location>
        <begin position="122"/>
        <end position="134"/>
    </location>
</feature>
<sequence length="180" mass="19542">MTKAKSPYSNLRIAMTVDPELQELLVRGGALIKSGGGGNQFTFSPGFKDAIKIMARKLMVDAAASYEKGEKFDPYERVMTLYSGASINEVLAILKDGALNGSFMPTAISSTPFIPNHPDADSANQNTSKNLETSSEPKKISSLETRFSDDSVSTDESIDGDVDEEEEDDFYDHSLDSIPT</sequence>
<keyword evidence="3" id="KW-1185">Reference proteome</keyword>
<evidence type="ECO:0000313" key="3">
    <source>
        <dbReference type="Proteomes" id="UP001059912"/>
    </source>
</evidence>
<protein>
    <submittedName>
        <fullName evidence="2">Uncharacterized protein</fullName>
    </submittedName>
</protein>
<evidence type="ECO:0000256" key="1">
    <source>
        <dbReference type="SAM" id="MobiDB-lite"/>
    </source>
</evidence>
<dbReference type="RefSeq" id="WP_255905013.1">
    <property type="nucleotide sequence ID" value="NZ_CP050472.1"/>
</dbReference>
<evidence type="ECO:0000313" key="2">
    <source>
        <dbReference type="EMBL" id="UTZ34998.1"/>
    </source>
</evidence>
<name>A0ABY5IL24_9VIBR</name>
<geneLocation type="plasmid" evidence="2 3">
    <name>unnamed1</name>
</geneLocation>
<proteinExistence type="predicted"/>
<dbReference type="EMBL" id="CP050472">
    <property type="protein sequence ID" value="UTZ34998.1"/>
    <property type="molecule type" value="Genomic_DNA"/>
</dbReference>
<feature type="compositionally biased region" description="Basic and acidic residues" evidence="1">
    <location>
        <begin position="135"/>
        <end position="149"/>
    </location>
</feature>
<dbReference type="Proteomes" id="UP001059912">
    <property type="component" value="Plasmid unnamed1"/>
</dbReference>
<gene>
    <name evidence="2" type="ORF">HB762_27425</name>
</gene>